<evidence type="ECO:0000313" key="15">
    <source>
        <dbReference type="Proteomes" id="UP000440732"/>
    </source>
</evidence>
<evidence type="ECO:0000313" key="14">
    <source>
        <dbReference type="Proteomes" id="UP000440367"/>
    </source>
</evidence>
<dbReference type="EMBL" id="QXGF01005487">
    <property type="protein sequence ID" value="KAE8918628.1"/>
    <property type="molecule type" value="Genomic_DNA"/>
</dbReference>
<evidence type="ECO:0000313" key="19">
    <source>
        <dbReference type="Proteomes" id="UP000486351"/>
    </source>
</evidence>
<evidence type="ECO:0000313" key="12">
    <source>
        <dbReference type="Proteomes" id="UP000433483"/>
    </source>
</evidence>
<evidence type="ECO:0000313" key="1">
    <source>
        <dbReference type="EMBL" id="KAE8918628.1"/>
    </source>
</evidence>
<dbReference type="Proteomes" id="UP000441208">
    <property type="component" value="Unassembled WGS sequence"/>
</dbReference>
<evidence type="ECO:0000313" key="6">
    <source>
        <dbReference type="EMBL" id="KAE9162316.1"/>
    </source>
</evidence>
<evidence type="ECO:0000313" key="2">
    <source>
        <dbReference type="EMBL" id="KAE8960560.1"/>
    </source>
</evidence>
<reference evidence="11 12" key="1">
    <citation type="submission" date="2018-08" db="EMBL/GenBank/DDBJ databases">
        <title>Genomic investigation of the strawberry pathogen Phytophthora fragariae indicates pathogenicity is determined by transcriptional variation in three key races.</title>
        <authorList>
            <person name="Adams T.M."/>
            <person name="Armitage A.D."/>
            <person name="Sobczyk M.K."/>
            <person name="Bates H.J."/>
            <person name="Dunwell J.M."/>
            <person name="Nellist C.F."/>
            <person name="Harrison R.J."/>
        </authorList>
    </citation>
    <scope>NUCLEOTIDE SEQUENCE [LARGE SCALE GENOMIC DNA]</scope>
    <source>
        <strain evidence="9 13">A4</strain>
        <strain evidence="8 14">BC-1</strain>
        <strain evidence="7 18">BC-23</strain>
        <strain evidence="6 12">NOV-27</strain>
        <strain evidence="5 15">NOV-5</strain>
        <strain evidence="4 16">NOV-71</strain>
        <strain evidence="10 19">NOV-77</strain>
        <strain evidence="1 11">NOV-9</strain>
        <strain evidence="3 20">ONT-3</strain>
        <strain evidence="2 17">SCRP245</strain>
    </source>
</reference>
<dbReference type="EMBL" id="QXFZ01005645">
    <property type="protein sequence ID" value="KAE9060408.1"/>
    <property type="molecule type" value="Genomic_DNA"/>
</dbReference>
<evidence type="ECO:0000313" key="7">
    <source>
        <dbReference type="EMBL" id="KAE9163583.1"/>
    </source>
</evidence>
<evidence type="ECO:0000313" key="20">
    <source>
        <dbReference type="Proteomes" id="UP000488956"/>
    </source>
</evidence>
<dbReference type="Proteomes" id="UP000437068">
    <property type="component" value="Unassembled WGS sequence"/>
</dbReference>
<protein>
    <submittedName>
        <fullName evidence="1">Uncharacterized protein</fullName>
    </submittedName>
</protein>
<evidence type="ECO:0000313" key="8">
    <source>
        <dbReference type="EMBL" id="KAE9166369.1"/>
    </source>
</evidence>
<evidence type="ECO:0000313" key="5">
    <source>
        <dbReference type="EMBL" id="KAE9061625.1"/>
    </source>
</evidence>
<gene>
    <name evidence="9" type="ORF">PF001_g30666</name>
    <name evidence="8" type="ORF">PF002_g31132</name>
    <name evidence="7" type="ORF">PF004_g30100</name>
    <name evidence="6" type="ORF">PF005_g30899</name>
    <name evidence="5" type="ORF">PF006_g31349</name>
    <name evidence="4" type="ORF">PF007_g30623</name>
    <name evidence="10" type="ORF">PF008_g30663</name>
    <name evidence="1" type="ORF">PF009_g31059</name>
    <name evidence="3" type="ORF">PF010_g30498</name>
    <name evidence="2" type="ORF">PF011_g30050</name>
</gene>
<dbReference type="Proteomes" id="UP000440367">
    <property type="component" value="Unassembled WGS sequence"/>
</dbReference>
<sequence>MPTKLLFASALASRAQPRASAQCSVLSGLHASACTRSVHVQYSLLAKIFC</sequence>
<dbReference type="Proteomes" id="UP000429523">
    <property type="component" value="Unassembled WGS sequence"/>
</dbReference>
<dbReference type="Proteomes" id="UP000433483">
    <property type="component" value="Unassembled WGS sequence"/>
</dbReference>
<dbReference type="AlphaFoldDB" id="A0A6A3DKJ6"/>
<comment type="caution">
    <text evidence="1">The sequence shown here is derived from an EMBL/GenBank/DDBJ whole genome shotgun (WGS) entry which is preliminary data.</text>
</comment>
<evidence type="ECO:0000313" key="4">
    <source>
        <dbReference type="EMBL" id="KAE9060408.1"/>
    </source>
</evidence>
<evidence type="ECO:0000313" key="18">
    <source>
        <dbReference type="Proteomes" id="UP000476176"/>
    </source>
</evidence>
<organism evidence="1 11">
    <name type="scientific">Phytophthora fragariae</name>
    <dbReference type="NCBI Taxonomy" id="53985"/>
    <lineage>
        <taxon>Eukaryota</taxon>
        <taxon>Sar</taxon>
        <taxon>Stramenopiles</taxon>
        <taxon>Oomycota</taxon>
        <taxon>Peronosporomycetes</taxon>
        <taxon>Peronosporales</taxon>
        <taxon>Peronosporaceae</taxon>
        <taxon>Phytophthora</taxon>
    </lineage>
</organism>
<dbReference type="EMBL" id="QXFW01005941">
    <property type="protein sequence ID" value="KAE8960560.1"/>
    <property type="molecule type" value="Genomic_DNA"/>
</dbReference>
<dbReference type="EMBL" id="QXGE01006074">
    <property type="protein sequence ID" value="KAE9265982.1"/>
    <property type="molecule type" value="Genomic_DNA"/>
</dbReference>
<dbReference type="EMBL" id="QXGC01005996">
    <property type="protein sequence ID" value="KAE9163583.1"/>
    <property type="molecule type" value="Genomic_DNA"/>
</dbReference>
<dbReference type="Proteomes" id="UP000460718">
    <property type="component" value="Unassembled WGS sequence"/>
</dbReference>
<evidence type="ECO:0000313" key="13">
    <source>
        <dbReference type="Proteomes" id="UP000437068"/>
    </source>
</evidence>
<keyword evidence="12" id="KW-1185">Reference proteome</keyword>
<evidence type="ECO:0000313" key="17">
    <source>
        <dbReference type="Proteomes" id="UP000460718"/>
    </source>
</evidence>
<dbReference type="EMBL" id="QXGD01005383">
    <property type="protein sequence ID" value="KAE9166369.1"/>
    <property type="molecule type" value="Genomic_DNA"/>
</dbReference>
<evidence type="ECO:0000313" key="11">
    <source>
        <dbReference type="Proteomes" id="UP000429523"/>
    </source>
</evidence>
<evidence type="ECO:0000313" key="10">
    <source>
        <dbReference type="EMBL" id="KAE9270241.1"/>
    </source>
</evidence>
<proteinExistence type="predicted"/>
<name>A0A6A3DKJ6_9STRA</name>
<accession>A0A6A3DKJ6</accession>
<evidence type="ECO:0000313" key="16">
    <source>
        <dbReference type="Proteomes" id="UP000441208"/>
    </source>
</evidence>
<dbReference type="Proteomes" id="UP000440732">
    <property type="component" value="Unassembled WGS sequence"/>
</dbReference>
<dbReference type="EMBL" id="QXFY01005979">
    <property type="protein sequence ID" value="KAE9270241.1"/>
    <property type="molecule type" value="Genomic_DNA"/>
</dbReference>
<dbReference type="EMBL" id="QXGA01006905">
    <property type="protein sequence ID" value="KAE9061625.1"/>
    <property type="molecule type" value="Genomic_DNA"/>
</dbReference>
<dbReference type="Proteomes" id="UP000476176">
    <property type="component" value="Unassembled WGS sequence"/>
</dbReference>
<evidence type="ECO:0000313" key="9">
    <source>
        <dbReference type="EMBL" id="KAE9265982.1"/>
    </source>
</evidence>
<evidence type="ECO:0000313" key="3">
    <source>
        <dbReference type="EMBL" id="KAE9059751.1"/>
    </source>
</evidence>
<dbReference type="EMBL" id="QXFX01005869">
    <property type="protein sequence ID" value="KAE9059751.1"/>
    <property type="molecule type" value="Genomic_DNA"/>
</dbReference>
<dbReference type="Proteomes" id="UP000486351">
    <property type="component" value="Unassembled WGS sequence"/>
</dbReference>
<dbReference type="EMBL" id="QXGB01005751">
    <property type="protein sequence ID" value="KAE9162316.1"/>
    <property type="molecule type" value="Genomic_DNA"/>
</dbReference>
<dbReference type="Proteomes" id="UP000488956">
    <property type="component" value="Unassembled WGS sequence"/>
</dbReference>